<dbReference type="STRING" id="1117707.VQ7734_03586"/>
<dbReference type="AlphaFoldDB" id="A0A1M7YZF1"/>
<reference evidence="3" key="1">
    <citation type="submission" date="2016-12" db="EMBL/GenBank/DDBJ databases">
        <authorList>
            <person name="Rodrigo-Torres L."/>
            <person name="Arahal R.D."/>
            <person name="Lucena T."/>
        </authorList>
    </citation>
    <scope>NUCLEOTIDE SEQUENCE [LARGE SCALE GENOMIC DNA]</scope>
</reference>
<evidence type="ECO:0000256" key="1">
    <source>
        <dbReference type="SAM" id="MobiDB-lite"/>
    </source>
</evidence>
<dbReference type="Gene3D" id="2.180.10.10">
    <property type="entry name" value="RHS repeat-associated core"/>
    <property type="match status" value="1"/>
</dbReference>
<evidence type="ECO:0000313" key="3">
    <source>
        <dbReference type="Proteomes" id="UP000184600"/>
    </source>
</evidence>
<evidence type="ECO:0000313" key="2">
    <source>
        <dbReference type="EMBL" id="SHO57816.1"/>
    </source>
</evidence>
<dbReference type="OrthoDB" id="9815414at2"/>
<feature type="region of interest" description="Disordered" evidence="1">
    <location>
        <begin position="68"/>
        <end position="104"/>
    </location>
</feature>
<gene>
    <name evidence="2" type="ORF">VQ7734_03586</name>
</gene>
<dbReference type="Proteomes" id="UP000184600">
    <property type="component" value="Unassembled WGS sequence"/>
</dbReference>
<accession>A0A1M7YZF1</accession>
<evidence type="ECO:0008006" key="4">
    <source>
        <dbReference type="Google" id="ProtNLM"/>
    </source>
</evidence>
<dbReference type="InterPro" id="IPR022385">
    <property type="entry name" value="Rhs_assc_core"/>
</dbReference>
<keyword evidence="3" id="KW-1185">Reference proteome</keyword>
<feature type="compositionally biased region" description="Basic and acidic residues" evidence="1">
    <location>
        <begin position="78"/>
        <end position="99"/>
    </location>
</feature>
<proteinExistence type="predicted"/>
<organism evidence="2 3">
    <name type="scientific">Vibrio quintilis</name>
    <dbReference type="NCBI Taxonomy" id="1117707"/>
    <lineage>
        <taxon>Bacteria</taxon>
        <taxon>Pseudomonadati</taxon>
        <taxon>Pseudomonadota</taxon>
        <taxon>Gammaproteobacteria</taxon>
        <taxon>Vibrionales</taxon>
        <taxon>Vibrionaceae</taxon>
        <taxon>Vibrio</taxon>
    </lineage>
</organism>
<dbReference type="EMBL" id="FRFG01000048">
    <property type="protein sequence ID" value="SHO57816.1"/>
    <property type="molecule type" value="Genomic_DNA"/>
</dbReference>
<protein>
    <recommendedName>
        <fullName evidence="4">tRNA(Glu)-specific nuclease WapA</fullName>
    </recommendedName>
</protein>
<dbReference type="NCBIfam" id="TIGR03696">
    <property type="entry name" value="Rhs_assc_core"/>
    <property type="match status" value="1"/>
</dbReference>
<sequence>MWVYDQDLGRFISADPDIQAPFVTNSFNRYAYVWNNPLKYTDPTGFWTAEETDVTTGEANQFEVNDDFASPQTVGDDNSSHHSHSNDNDSHSGDSHDKSPSSGSFGEGIFSRIQQWGDEFDETIKGWSNYIPVSVKAGMTIAGGFYHSGGGHISESLSAQHLEVNQDIVDVAYAAASGVAAVARSKSFKGVKP</sequence>
<name>A0A1M7YZF1_9VIBR</name>